<dbReference type="GO" id="GO:0030639">
    <property type="term" value="P:polyketide biosynthetic process"/>
    <property type="evidence" value="ECO:0007669"/>
    <property type="project" value="UniProtKB-ARBA"/>
</dbReference>
<dbReference type="SUPFAM" id="SSF53901">
    <property type="entry name" value="Thiolase-like"/>
    <property type="match status" value="1"/>
</dbReference>
<evidence type="ECO:0000313" key="14">
    <source>
        <dbReference type="Proteomes" id="UP000799770"/>
    </source>
</evidence>
<dbReference type="FunFam" id="3.40.50.720:FF:000209">
    <property type="entry name" value="Polyketide synthase Pks12"/>
    <property type="match status" value="1"/>
</dbReference>
<dbReference type="Gene3D" id="1.10.1200.10">
    <property type="entry name" value="ACP-like"/>
    <property type="match status" value="1"/>
</dbReference>
<name>A0A6A5YS81_9PLEO</name>
<feature type="domain" description="Carrier" evidence="10">
    <location>
        <begin position="2513"/>
        <end position="2590"/>
    </location>
</feature>
<feature type="compositionally biased region" description="Polar residues" evidence="9">
    <location>
        <begin position="1"/>
        <end position="13"/>
    </location>
</feature>
<evidence type="ECO:0000259" key="12">
    <source>
        <dbReference type="PROSITE" id="PS52019"/>
    </source>
</evidence>
<dbReference type="Proteomes" id="UP000799770">
    <property type="component" value="Unassembled WGS sequence"/>
</dbReference>
<dbReference type="InterPro" id="IPR020807">
    <property type="entry name" value="PKS_DH"/>
</dbReference>
<dbReference type="CDD" id="cd00833">
    <property type="entry name" value="PKS"/>
    <property type="match status" value="1"/>
</dbReference>
<dbReference type="InterPro" id="IPR049551">
    <property type="entry name" value="PKS_DH_C"/>
</dbReference>
<dbReference type="Pfam" id="PF08659">
    <property type="entry name" value="KR"/>
    <property type="match status" value="1"/>
</dbReference>
<dbReference type="SMART" id="SM00827">
    <property type="entry name" value="PKS_AT"/>
    <property type="match status" value="1"/>
</dbReference>
<dbReference type="InterPro" id="IPR020843">
    <property type="entry name" value="ER"/>
</dbReference>
<dbReference type="Pfam" id="PF00698">
    <property type="entry name" value="Acyl_transf_1"/>
    <property type="match status" value="1"/>
</dbReference>
<dbReference type="InterPro" id="IPR049552">
    <property type="entry name" value="PKS_DH_N"/>
</dbReference>
<dbReference type="Pfam" id="PF08242">
    <property type="entry name" value="Methyltransf_12"/>
    <property type="match status" value="1"/>
</dbReference>
<dbReference type="InterPro" id="IPR049900">
    <property type="entry name" value="PKS_mFAS_DH"/>
</dbReference>
<accession>A0A6A5YS81</accession>
<dbReference type="InterPro" id="IPR029063">
    <property type="entry name" value="SAM-dependent_MTases_sf"/>
</dbReference>
<proteinExistence type="predicted"/>
<dbReference type="Pfam" id="PF16197">
    <property type="entry name" value="KAsynt_C_assoc"/>
    <property type="match status" value="1"/>
</dbReference>
<dbReference type="PROSITE" id="PS00012">
    <property type="entry name" value="PHOSPHOPANTETHEINE"/>
    <property type="match status" value="1"/>
</dbReference>
<dbReference type="SMART" id="SM00823">
    <property type="entry name" value="PKS_PP"/>
    <property type="match status" value="1"/>
</dbReference>
<dbReference type="SUPFAM" id="SSF55048">
    <property type="entry name" value="Probable ACP-binding domain of malonyl-CoA ACP transacylase"/>
    <property type="match status" value="1"/>
</dbReference>
<evidence type="ECO:0000256" key="1">
    <source>
        <dbReference type="ARBA" id="ARBA00022450"/>
    </source>
</evidence>
<dbReference type="GO" id="GO:1901336">
    <property type="term" value="P:lactone biosynthetic process"/>
    <property type="evidence" value="ECO:0007669"/>
    <property type="project" value="UniProtKB-ARBA"/>
</dbReference>
<keyword evidence="1" id="KW-0596">Phosphopantetheine</keyword>
<evidence type="ECO:0000313" key="13">
    <source>
        <dbReference type="EMBL" id="KAF2108938.1"/>
    </source>
</evidence>
<dbReference type="Gene3D" id="3.40.50.720">
    <property type="entry name" value="NAD(P)-binding Rossmann-like Domain"/>
    <property type="match status" value="2"/>
</dbReference>
<dbReference type="InterPro" id="IPR016039">
    <property type="entry name" value="Thiolase-like"/>
</dbReference>
<feature type="region of interest" description="Disordered" evidence="9">
    <location>
        <begin position="1"/>
        <end position="45"/>
    </location>
</feature>
<dbReference type="Pfam" id="PF14765">
    <property type="entry name" value="PS-DH"/>
    <property type="match status" value="1"/>
</dbReference>
<dbReference type="OrthoDB" id="329835at2759"/>
<keyword evidence="4" id="KW-0521">NADP</keyword>
<evidence type="ECO:0000256" key="3">
    <source>
        <dbReference type="ARBA" id="ARBA00022679"/>
    </source>
</evidence>
<dbReference type="InterPro" id="IPR016036">
    <property type="entry name" value="Malonyl_transacylase_ACP-bd"/>
</dbReference>
<dbReference type="SMART" id="SM00825">
    <property type="entry name" value="PKS_KS"/>
    <property type="match status" value="1"/>
</dbReference>
<dbReference type="SMART" id="SM00822">
    <property type="entry name" value="PKS_KR"/>
    <property type="match status" value="1"/>
</dbReference>
<dbReference type="SMART" id="SM00829">
    <property type="entry name" value="PKS_ER"/>
    <property type="match status" value="1"/>
</dbReference>
<dbReference type="InterPro" id="IPR006162">
    <property type="entry name" value="Ppantetheine_attach_site"/>
</dbReference>
<dbReference type="InterPro" id="IPR050091">
    <property type="entry name" value="PKS_NRPS_Biosynth_Enz"/>
</dbReference>
<evidence type="ECO:0000259" key="11">
    <source>
        <dbReference type="PROSITE" id="PS52004"/>
    </source>
</evidence>
<dbReference type="GO" id="GO:0031177">
    <property type="term" value="F:phosphopantetheine binding"/>
    <property type="evidence" value="ECO:0007669"/>
    <property type="project" value="InterPro"/>
</dbReference>
<evidence type="ECO:0000256" key="2">
    <source>
        <dbReference type="ARBA" id="ARBA00022553"/>
    </source>
</evidence>
<dbReference type="InterPro" id="IPR020806">
    <property type="entry name" value="PKS_PP-bd"/>
</dbReference>
<feature type="compositionally biased region" description="Low complexity" evidence="9">
    <location>
        <begin position="14"/>
        <end position="28"/>
    </location>
</feature>
<dbReference type="SUPFAM" id="SSF50129">
    <property type="entry name" value="GroES-like"/>
    <property type="match status" value="1"/>
</dbReference>
<dbReference type="Pfam" id="PF23114">
    <property type="entry name" value="NAD-bd_HRPKS_sdrA"/>
    <property type="match status" value="1"/>
</dbReference>
<dbReference type="PANTHER" id="PTHR43775:SF29">
    <property type="entry name" value="ASPERFURANONE POLYKETIDE SYNTHASE AFOG-RELATED"/>
    <property type="match status" value="1"/>
</dbReference>
<feature type="domain" description="Ketosynthase family 3 (KS3)" evidence="11">
    <location>
        <begin position="53"/>
        <end position="477"/>
    </location>
</feature>
<feature type="domain" description="PKS/mFAS DH" evidence="12">
    <location>
        <begin position="1005"/>
        <end position="1298"/>
    </location>
</feature>
<dbReference type="EMBL" id="ML977345">
    <property type="protein sequence ID" value="KAF2108938.1"/>
    <property type="molecule type" value="Genomic_DNA"/>
</dbReference>
<dbReference type="Pfam" id="PF02801">
    <property type="entry name" value="Ketoacyl-synt_C"/>
    <property type="match status" value="1"/>
</dbReference>
<dbReference type="SUPFAM" id="SSF53335">
    <property type="entry name" value="S-adenosyl-L-methionine-dependent methyltransferases"/>
    <property type="match status" value="1"/>
</dbReference>
<dbReference type="Pfam" id="PF21089">
    <property type="entry name" value="PKS_DH_N"/>
    <property type="match status" value="1"/>
</dbReference>
<dbReference type="PROSITE" id="PS50075">
    <property type="entry name" value="CARRIER"/>
    <property type="match status" value="1"/>
</dbReference>
<dbReference type="GO" id="GO:0004312">
    <property type="term" value="F:fatty acid synthase activity"/>
    <property type="evidence" value="ECO:0007669"/>
    <property type="project" value="TreeGrafter"/>
</dbReference>
<keyword evidence="6" id="KW-0511">Multifunctional enzyme</keyword>
<dbReference type="PROSITE" id="PS52019">
    <property type="entry name" value="PKS_MFAS_DH"/>
    <property type="match status" value="1"/>
</dbReference>
<keyword evidence="3" id="KW-0808">Transferase</keyword>
<dbReference type="InterPro" id="IPR013217">
    <property type="entry name" value="Methyltransf_12"/>
</dbReference>
<evidence type="ECO:0000256" key="7">
    <source>
        <dbReference type="ARBA" id="ARBA00023315"/>
    </source>
</evidence>
<dbReference type="Pfam" id="PF23297">
    <property type="entry name" value="ACP_SdgA_C"/>
    <property type="match status" value="1"/>
</dbReference>
<dbReference type="InterPro" id="IPR014043">
    <property type="entry name" value="Acyl_transferase_dom"/>
</dbReference>
<dbReference type="Gene3D" id="3.10.129.110">
    <property type="entry name" value="Polyketide synthase dehydratase"/>
    <property type="match status" value="1"/>
</dbReference>
<keyword evidence="14" id="KW-1185">Reference proteome</keyword>
<dbReference type="Gene3D" id="3.90.180.10">
    <property type="entry name" value="Medium-chain alcohol dehydrogenases, catalytic domain"/>
    <property type="match status" value="1"/>
</dbReference>
<dbReference type="InterPro" id="IPR001227">
    <property type="entry name" value="Ac_transferase_dom_sf"/>
</dbReference>
<dbReference type="InterPro" id="IPR020841">
    <property type="entry name" value="PKS_Beta-ketoAc_synthase_dom"/>
</dbReference>
<keyword evidence="5" id="KW-0560">Oxidoreductase</keyword>
<dbReference type="InterPro" id="IPR057326">
    <property type="entry name" value="KR_dom"/>
</dbReference>
<dbReference type="GO" id="GO:0006633">
    <property type="term" value="P:fatty acid biosynthetic process"/>
    <property type="evidence" value="ECO:0007669"/>
    <property type="project" value="TreeGrafter"/>
</dbReference>
<feature type="region of interest" description="N-terminal hotdog fold" evidence="8">
    <location>
        <begin position="1005"/>
        <end position="1139"/>
    </location>
</feature>
<dbReference type="SUPFAM" id="SSF47336">
    <property type="entry name" value="ACP-like"/>
    <property type="match status" value="1"/>
</dbReference>
<dbReference type="CDD" id="cd02440">
    <property type="entry name" value="AdoMet_MTases"/>
    <property type="match status" value="1"/>
</dbReference>
<dbReference type="InterPro" id="IPR011032">
    <property type="entry name" value="GroES-like_sf"/>
</dbReference>
<dbReference type="InterPro" id="IPR036291">
    <property type="entry name" value="NAD(P)-bd_dom_sf"/>
</dbReference>
<dbReference type="Gene3D" id="3.40.47.10">
    <property type="match status" value="1"/>
</dbReference>
<dbReference type="InterPro" id="IPR042104">
    <property type="entry name" value="PKS_dehydratase_sf"/>
</dbReference>
<evidence type="ECO:0000256" key="6">
    <source>
        <dbReference type="ARBA" id="ARBA00023268"/>
    </source>
</evidence>
<dbReference type="GO" id="GO:0016491">
    <property type="term" value="F:oxidoreductase activity"/>
    <property type="evidence" value="ECO:0007669"/>
    <property type="project" value="UniProtKB-KW"/>
</dbReference>
<evidence type="ECO:0000256" key="8">
    <source>
        <dbReference type="PROSITE-ProRule" id="PRU01363"/>
    </source>
</evidence>
<organism evidence="13 14">
    <name type="scientific">Lophiotrema nucula</name>
    <dbReference type="NCBI Taxonomy" id="690887"/>
    <lineage>
        <taxon>Eukaryota</taxon>
        <taxon>Fungi</taxon>
        <taxon>Dikarya</taxon>
        <taxon>Ascomycota</taxon>
        <taxon>Pezizomycotina</taxon>
        <taxon>Dothideomycetes</taxon>
        <taxon>Pleosporomycetidae</taxon>
        <taxon>Pleosporales</taxon>
        <taxon>Lophiotremataceae</taxon>
        <taxon>Lophiotrema</taxon>
    </lineage>
</organism>
<dbReference type="InterPro" id="IPR013968">
    <property type="entry name" value="PKS_KR"/>
</dbReference>
<reference evidence="13" key="1">
    <citation type="journal article" date="2020" name="Stud. Mycol.">
        <title>101 Dothideomycetes genomes: a test case for predicting lifestyles and emergence of pathogens.</title>
        <authorList>
            <person name="Haridas S."/>
            <person name="Albert R."/>
            <person name="Binder M."/>
            <person name="Bloem J."/>
            <person name="Labutti K."/>
            <person name="Salamov A."/>
            <person name="Andreopoulos B."/>
            <person name="Baker S."/>
            <person name="Barry K."/>
            <person name="Bills G."/>
            <person name="Bluhm B."/>
            <person name="Cannon C."/>
            <person name="Castanera R."/>
            <person name="Culley D."/>
            <person name="Daum C."/>
            <person name="Ezra D."/>
            <person name="Gonzalez J."/>
            <person name="Henrissat B."/>
            <person name="Kuo A."/>
            <person name="Liang C."/>
            <person name="Lipzen A."/>
            <person name="Lutzoni F."/>
            <person name="Magnuson J."/>
            <person name="Mondo S."/>
            <person name="Nolan M."/>
            <person name="Ohm R."/>
            <person name="Pangilinan J."/>
            <person name="Park H.-J."/>
            <person name="Ramirez L."/>
            <person name="Alfaro M."/>
            <person name="Sun H."/>
            <person name="Tritt A."/>
            <person name="Yoshinaga Y."/>
            <person name="Zwiers L.-H."/>
            <person name="Turgeon B."/>
            <person name="Goodwin S."/>
            <person name="Spatafora J."/>
            <person name="Crous P."/>
            <person name="Grigoriev I."/>
        </authorList>
    </citation>
    <scope>NUCLEOTIDE SEQUENCE</scope>
    <source>
        <strain evidence="13">CBS 627.86</strain>
    </source>
</reference>
<evidence type="ECO:0000259" key="10">
    <source>
        <dbReference type="PROSITE" id="PS50075"/>
    </source>
</evidence>
<dbReference type="InterPro" id="IPR009081">
    <property type="entry name" value="PP-bd_ACP"/>
</dbReference>
<dbReference type="PANTHER" id="PTHR43775">
    <property type="entry name" value="FATTY ACID SYNTHASE"/>
    <property type="match status" value="1"/>
</dbReference>
<dbReference type="PROSITE" id="PS52004">
    <property type="entry name" value="KS3_2"/>
    <property type="match status" value="1"/>
</dbReference>
<keyword evidence="2" id="KW-0597">Phosphoprotein</keyword>
<gene>
    <name evidence="13" type="ORF">BDV96DRAFT_652537</name>
</gene>
<dbReference type="Pfam" id="PF13602">
    <property type="entry name" value="ADH_zinc_N_2"/>
    <property type="match status" value="1"/>
</dbReference>
<dbReference type="Gene3D" id="3.30.70.3290">
    <property type="match status" value="1"/>
</dbReference>
<dbReference type="InterPro" id="IPR036736">
    <property type="entry name" value="ACP-like_sf"/>
</dbReference>
<comment type="caution">
    <text evidence="8">Lacks conserved residue(s) required for the propagation of feature annotation.</text>
</comment>
<sequence>MAVFSESNGTPTANGHGSSISNGNGISHRANSMPPSGDANAKTSTTSSRAECEFPIAIVGMSCRFAGDATSPSKLWDLCLNGKDAWSSIPNERFNLQDWYHENPTKAGRTNVKGGYFLKEDIGLWDANFFKFSQDMAAALDPQIRLLLEGLYEATEDAGIPIENLAGSDTSVFTGIFNRDYYEMSARDPDRLASSTQGVGAAMVSNRISHWFDLRGASMSIDTGCSAGMVALHQACRCIWAGDSHLSVVAGADALITPDQFIAMSSLGVLSPDGKCFAWDSRANGFGRGEGVSVLILKPLSDAVQDGDRVHAVIRASGINQDGKTPTIASPSMEAQVQLIEETYRRAGLDIRDTAYVEAHMTGTKVGDPIEAEALARTFGQSRHANDPIWVGSVKPNIGHTEPCSGIAAIIKTAFALRDGLIPPNLNYEIPNKAIPLDGWHLQVPTSLTQWPHCKLFRASVNNFGYGGTNAHVIMERAPVNTPRQATTSVNGYTNARTNITGKPNGYANGINGSTNGHSNGYTDSNTDEDTSDQVRVYIISAKDARAAKEMAERFASHIRQSAADGRPVHPRDLAHTLANRRSLLHWIIAVSATSLKELCNHWESPGTKAINAERKPAKRLGFVFNGQGAQWHAMGRELIEAYPLFGQRIREAGRILKEYGANWSLRDELMKNAASTRVSEADLSQPSTVAIQLCLVDLLQSWGIAPAAVTSHSSGEVAAAYAVGALSFKEALGVIYYRGELALKLQKLNIVRGGMAAVGLGVSDVKKYLDDIITAGTLTVGCINSPNSVTLSGDLDAIDEIVAKLDADGVFARKLKVPLAYHSPHMSHIAKEYTDKLEGVLDGKSKSRDGILFASSVTGGVVTSARVLSPSHWARNLTGAVLFEQAFESMCFGPHGMNVDMIVELGAHSTLAGPIRQILKRKNAELPYVSCLKRPTNAVTTMHEVVCELLARQYPVSLADVNLEHADTASFVPDLPTYPWNHKTRYWDESRLSKEWGHRKFPPHEILGSILPIGAGNKLTWRNFFRVSEMEWVREYQLAGQIMLPAATHITMAIEACRLLTDPSEANIRGYILRDIEFMDAVVIPEHAPVEVQLSLSKCNARELEHAGWYEFDICSLGESDLWVENCKGYVSAETGDAVRAATTRLQTIPFEDEYLLRPTDVQPGPWLNNLIDARADGSKAITRLRIPDLASKGPTCVLHPTTLNSIFQTTICCLPDPKAREGTVVPRQIKTMSIPENINCKSGHGLQAFTELIGESGPGLISNISVINSDDEVQASRSFLQMHGFLCEVVPPTKDAESPDSSPMCSRCTWELDILHDIPRTIKDSMAIPMPEDEIDELRKRVRASFYLIHDALSELGEQPDMSSGASLHKLFYNWMKDVVARAENGNLYPGSETWPKASKDLRQQVYSELDAIGGSDRLLFRLGSKLATILRGEVAAHELMREGDLLSQYFADTNAATMRIHKHAANIINLFAMKHAGAKVLEIGAGAGNATQTILEAFDARGKQEGLDGSLLGHYTFTDISQDPFATVREKLTRWEGMMDFKQLDIEQDPVKQGFEARSYDLIVAPTTLHATKSLHRTLSHVRKLLKPGGKLILCRSTRDRLDTQVVMRLLPERLLNEELGSKMNPSTSIEFWDKTLHGTGFTGVDFDIADCEEEMFTSASLVLSTAIDPEHVDGPISIVHLQDQAPSTSWLSQLCNQLQEKTGIAPTVEVLGEMSFQDKICILTAELAAPFLDGIGPENFEKMRRLLTQSRGVLWLSAGGIADSTEPSYAATQGLLRTLRLEDTSKRYIHLDFEPGEPWTEDNIRHIIHVLQQSFKPTVTVDGIDVEYCVKNTSLHVPRFITDKLQSHICAGNDFTPEPELQPFLQPGHPLVWEAPKSGMLSDHYFTDGLDLKEPLPDGMVEIEAKAFGLNFRDVLGALGQLDETFLAHECSAVIMRLGPNTEESGLKIGDRVCCFSLGRFASASRVPWTSVAKIHDMPFEWAAAIPVAYTMAYHSLFHVARVRKGEIVLVHAAAGGFGQAAVILAQYAGAHVIVTCSSAHKRNLLHRQYGIPLSHILSSRDVSFAPAVMSLTKGKGVDVVLNSLAGPLLKASWDCIARFGRFVEVGRMDMEAARRLDMTPFRRCAMYASVDMMQLLEHNTMMTREAFLEGIRICVERARIPISPITTNSISDIEKAMRLMQTGKHTGKLVLLPSPHCQVPVLAAKRPVSLSAANSTYMIVGGVTGIGTAITEWFMSQGAKNLLLVSRHASTHSLGSILQAKGESLGCKIHLRDCDIADEQSLINLFAECYDTLPPIHGIVNCAMVLNDTVFEHMKYEQWTNGIRTKINTTRNLHKHMPSDISFFVNLASALGSCGNTSQSNYTAGNAYQDALARHRNKLGLPAVSIDLCVVRKVGVVESRVDGGDGGILSRFAKMGFGEIEVDAVLRLLEDAIRNPIPASQTASQVIVGLTEHTADCLAKENIARDRRFETLRLATRRSPATSSSPSDADGKAALVRALSNPATSAPEAAVLLVKVLTLKLAEVFNLSLDEIDAGLPLVKYGVDSLVAVEIRNWLGSIVKGKVAVFDILQSPSLREFGVTLATKSGYISSLVV</sequence>
<dbReference type="Gene3D" id="3.40.50.150">
    <property type="entry name" value="Vaccinia Virus protein VP39"/>
    <property type="match status" value="1"/>
</dbReference>
<dbReference type="SMART" id="SM00826">
    <property type="entry name" value="PKS_DH"/>
    <property type="match status" value="1"/>
</dbReference>
<dbReference type="InterPro" id="IPR032821">
    <property type="entry name" value="PKS_assoc"/>
</dbReference>
<dbReference type="SUPFAM" id="SSF51735">
    <property type="entry name" value="NAD(P)-binding Rossmann-fold domains"/>
    <property type="match status" value="2"/>
</dbReference>
<feature type="region of interest" description="C-terminal hotdog fold" evidence="8">
    <location>
        <begin position="1149"/>
        <end position="1298"/>
    </location>
</feature>
<dbReference type="InterPro" id="IPR014031">
    <property type="entry name" value="Ketoacyl_synth_C"/>
</dbReference>
<dbReference type="InterPro" id="IPR016035">
    <property type="entry name" value="Acyl_Trfase/lysoPLipase"/>
</dbReference>
<dbReference type="InterPro" id="IPR014030">
    <property type="entry name" value="Ketoacyl_synth_N"/>
</dbReference>
<evidence type="ECO:0000256" key="9">
    <source>
        <dbReference type="SAM" id="MobiDB-lite"/>
    </source>
</evidence>
<evidence type="ECO:0000256" key="5">
    <source>
        <dbReference type="ARBA" id="ARBA00023002"/>
    </source>
</evidence>
<dbReference type="SUPFAM" id="SSF52151">
    <property type="entry name" value="FabD/lysophospholipase-like"/>
    <property type="match status" value="1"/>
</dbReference>
<dbReference type="InterPro" id="IPR056501">
    <property type="entry name" value="NAD-bd_HRPKS_sdrA"/>
</dbReference>
<dbReference type="Gene3D" id="3.40.366.10">
    <property type="entry name" value="Malonyl-Coenzyme A Acyl Carrier Protein, domain 2"/>
    <property type="match status" value="1"/>
</dbReference>
<keyword evidence="7" id="KW-0012">Acyltransferase</keyword>
<protein>
    <submittedName>
        <fullName evidence="13">Uncharacterized protein</fullName>
    </submittedName>
</protein>
<evidence type="ECO:0000256" key="4">
    <source>
        <dbReference type="ARBA" id="ARBA00022857"/>
    </source>
</evidence>
<dbReference type="CDD" id="cd05274">
    <property type="entry name" value="KR_FAS_SDR_x"/>
    <property type="match status" value="1"/>
</dbReference>
<dbReference type="Pfam" id="PF00109">
    <property type="entry name" value="ketoacyl-synt"/>
    <property type="match status" value="1"/>
</dbReference>
<dbReference type="CDD" id="cd05195">
    <property type="entry name" value="enoyl_red"/>
    <property type="match status" value="1"/>
</dbReference>